<evidence type="ECO:0000313" key="2">
    <source>
        <dbReference type="EMBL" id="SFS32975.1"/>
    </source>
</evidence>
<sequence length="220" mass="25176">MIRLHHVPQSRSMRVLWLLEELGLPYELVTETFDRSLRRQDYLARSPAGRVPALEIGGETMFESGAILEYLCELYPEKGFGRARGDAERRDYLVWLHFAETMSHHCAALTQQHLMLREDSMRSPVIMQLEAARLGKCYEAIEARLAQSGEHLLQGFSAVDIAVGQAVYIGRHFRATEGLARLEAWYGRITAREAFLRSLPGMDAMLYTQEFYPAWPMPEA</sequence>
<dbReference type="Gene3D" id="1.20.1050.10">
    <property type="match status" value="1"/>
</dbReference>
<keyword evidence="3" id="KW-1185">Reference proteome</keyword>
<dbReference type="InterPro" id="IPR036249">
    <property type="entry name" value="Thioredoxin-like_sf"/>
</dbReference>
<dbReference type="CDD" id="cd03046">
    <property type="entry name" value="GST_N_GTT1_like"/>
    <property type="match status" value="1"/>
</dbReference>
<gene>
    <name evidence="2" type="ORF">SAMN04488050_101185</name>
</gene>
<dbReference type="InterPro" id="IPR036282">
    <property type="entry name" value="Glutathione-S-Trfase_C_sf"/>
</dbReference>
<dbReference type="OrthoDB" id="5740960at2"/>
<protein>
    <submittedName>
        <fullName evidence="2">Glutathione S-transferase</fullName>
    </submittedName>
</protein>
<feature type="domain" description="GST N-terminal" evidence="1">
    <location>
        <begin position="1"/>
        <end position="79"/>
    </location>
</feature>
<reference evidence="3" key="1">
    <citation type="submission" date="2016-10" db="EMBL/GenBank/DDBJ databases">
        <authorList>
            <person name="Varghese N."/>
            <person name="Submissions S."/>
        </authorList>
    </citation>
    <scope>NUCLEOTIDE SEQUENCE [LARGE SCALE GENOMIC DNA]</scope>
    <source>
        <strain evidence="3">DSM 26894</strain>
    </source>
</reference>
<dbReference type="Proteomes" id="UP000199392">
    <property type="component" value="Unassembled WGS sequence"/>
</dbReference>
<dbReference type="GO" id="GO:0016740">
    <property type="term" value="F:transferase activity"/>
    <property type="evidence" value="ECO:0007669"/>
    <property type="project" value="UniProtKB-KW"/>
</dbReference>
<keyword evidence="2" id="KW-0808">Transferase</keyword>
<dbReference type="SUPFAM" id="SSF47616">
    <property type="entry name" value="GST C-terminal domain-like"/>
    <property type="match status" value="1"/>
</dbReference>
<dbReference type="SFLD" id="SFLDS00019">
    <property type="entry name" value="Glutathione_Transferase_(cytos"/>
    <property type="match status" value="1"/>
</dbReference>
<dbReference type="SFLD" id="SFLDG00358">
    <property type="entry name" value="Main_(cytGST)"/>
    <property type="match status" value="1"/>
</dbReference>
<organism evidence="2 3">
    <name type="scientific">Alloyangia pacifica</name>
    <dbReference type="NCBI Taxonomy" id="311180"/>
    <lineage>
        <taxon>Bacteria</taxon>
        <taxon>Pseudomonadati</taxon>
        <taxon>Pseudomonadota</taxon>
        <taxon>Alphaproteobacteria</taxon>
        <taxon>Rhodobacterales</taxon>
        <taxon>Roseobacteraceae</taxon>
        <taxon>Alloyangia</taxon>
    </lineage>
</organism>
<dbReference type="RefSeq" id="WP_092426477.1">
    <property type="nucleotide sequence ID" value="NZ_FNCL01000008.1"/>
</dbReference>
<dbReference type="SUPFAM" id="SSF52833">
    <property type="entry name" value="Thioredoxin-like"/>
    <property type="match status" value="1"/>
</dbReference>
<dbReference type="InterPro" id="IPR040079">
    <property type="entry name" value="Glutathione_S-Trfase"/>
</dbReference>
<accession>A0A1I6NYM8</accession>
<dbReference type="InterPro" id="IPR004045">
    <property type="entry name" value="Glutathione_S-Trfase_N"/>
</dbReference>
<dbReference type="SFLD" id="SFLDG01150">
    <property type="entry name" value="Main.1:_Beta-like"/>
    <property type="match status" value="1"/>
</dbReference>
<dbReference type="Pfam" id="PF13417">
    <property type="entry name" value="GST_N_3"/>
    <property type="match status" value="1"/>
</dbReference>
<dbReference type="PROSITE" id="PS50404">
    <property type="entry name" value="GST_NTER"/>
    <property type="match status" value="1"/>
</dbReference>
<dbReference type="Gene3D" id="3.40.30.10">
    <property type="entry name" value="Glutaredoxin"/>
    <property type="match status" value="1"/>
</dbReference>
<dbReference type="AlphaFoldDB" id="A0A1I6NYM8"/>
<evidence type="ECO:0000313" key="3">
    <source>
        <dbReference type="Proteomes" id="UP000199392"/>
    </source>
</evidence>
<evidence type="ECO:0000259" key="1">
    <source>
        <dbReference type="PROSITE" id="PS50404"/>
    </source>
</evidence>
<dbReference type="PANTHER" id="PTHR44051:SF21">
    <property type="entry name" value="GLUTATHIONE S-TRANSFERASE FAMILY PROTEIN"/>
    <property type="match status" value="1"/>
</dbReference>
<name>A0A1I6NYM8_9RHOB</name>
<proteinExistence type="predicted"/>
<dbReference type="STRING" id="311180.SAMN04488050_101185"/>
<dbReference type="PANTHER" id="PTHR44051">
    <property type="entry name" value="GLUTATHIONE S-TRANSFERASE-RELATED"/>
    <property type="match status" value="1"/>
</dbReference>
<dbReference type="EMBL" id="FOZW01000001">
    <property type="protein sequence ID" value="SFS32975.1"/>
    <property type="molecule type" value="Genomic_DNA"/>
</dbReference>